<comment type="caution">
    <text evidence="4">The sequence shown here is derived from an EMBL/GenBank/DDBJ whole genome shotgun (WGS) entry which is preliminary data.</text>
</comment>
<evidence type="ECO:0000313" key="5">
    <source>
        <dbReference type="Proteomes" id="UP001649381"/>
    </source>
</evidence>
<feature type="region of interest" description="Disordered" evidence="1">
    <location>
        <begin position="22"/>
        <end position="55"/>
    </location>
</feature>
<dbReference type="Proteomes" id="UP001649381">
    <property type="component" value="Unassembled WGS sequence"/>
</dbReference>
<accession>A0ABS9H0W4</accession>
<reference evidence="4 5" key="1">
    <citation type="submission" date="2022-01" db="EMBL/GenBank/DDBJ databases">
        <title>Alkalihalobacillus sp. EGI L200015, a novel bacterium isolated from a salt lake sediment.</title>
        <authorList>
            <person name="Gao L."/>
            <person name="Fang B.-Z."/>
            <person name="Li W.-J."/>
        </authorList>
    </citation>
    <scope>NUCLEOTIDE SEQUENCE [LARGE SCALE GENOMIC DNA]</scope>
    <source>
        <strain evidence="4 5">KCTC 12718</strain>
    </source>
</reference>
<dbReference type="PANTHER" id="PTHR31157:SF1">
    <property type="entry name" value="SCP DOMAIN-CONTAINING PROTEIN"/>
    <property type="match status" value="1"/>
</dbReference>
<evidence type="ECO:0000256" key="1">
    <source>
        <dbReference type="SAM" id="MobiDB-lite"/>
    </source>
</evidence>
<dbReference type="PANTHER" id="PTHR31157">
    <property type="entry name" value="SCP DOMAIN-CONTAINING PROTEIN"/>
    <property type="match status" value="1"/>
</dbReference>
<feature type="domain" description="SCP" evidence="3">
    <location>
        <begin position="129"/>
        <end position="244"/>
    </location>
</feature>
<dbReference type="EMBL" id="JAKIJS010000001">
    <property type="protein sequence ID" value="MCF6138643.1"/>
    <property type="molecule type" value="Genomic_DNA"/>
</dbReference>
<dbReference type="InterPro" id="IPR014258">
    <property type="entry name" value="CAP_domain_YkwD-like"/>
</dbReference>
<dbReference type="InterPro" id="IPR014044">
    <property type="entry name" value="CAP_dom"/>
</dbReference>
<sequence>MKKQVVTLSLTALMSVGLLAGCNTPENKSEEGMQLKTVNDDRYGKNGTQIRTNNDTRYRPIWGGGQYQYRLEVPFNGENGQQFRQQYGGGMPADRGNNQQAAPQQNETQPNQPSADGKSMNQIELEVIDLTNKERAKNGLPKLKANTKLAEVAQAKSDDMLENGYFSHNSPNYGSPFQMMQEFGVSYQSAAENIAAGQQSAEKVVQDWMNSPGHRRNIMNGELTHIGIGYSTGGSQGTYWTQMFIEK</sequence>
<dbReference type="PROSITE" id="PS51257">
    <property type="entry name" value="PROKAR_LIPOPROTEIN"/>
    <property type="match status" value="1"/>
</dbReference>
<protein>
    <submittedName>
        <fullName evidence="4">CAP domain-containing protein</fullName>
    </submittedName>
</protein>
<evidence type="ECO:0000259" key="3">
    <source>
        <dbReference type="Pfam" id="PF00188"/>
    </source>
</evidence>
<keyword evidence="5" id="KW-1185">Reference proteome</keyword>
<feature type="compositionally biased region" description="Polar residues" evidence="1">
    <location>
        <begin position="46"/>
        <end position="55"/>
    </location>
</feature>
<feature type="compositionally biased region" description="Basic and acidic residues" evidence="1">
    <location>
        <begin position="27"/>
        <end position="44"/>
    </location>
</feature>
<organism evidence="4 5">
    <name type="scientific">Pseudalkalibacillus berkeleyi</name>
    <dbReference type="NCBI Taxonomy" id="1069813"/>
    <lineage>
        <taxon>Bacteria</taxon>
        <taxon>Bacillati</taxon>
        <taxon>Bacillota</taxon>
        <taxon>Bacilli</taxon>
        <taxon>Bacillales</taxon>
        <taxon>Fictibacillaceae</taxon>
        <taxon>Pseudalkalibacillus</taxon>
    </lineage>
</organism>
<name>A0ABS9H0W4_9BACL</name>
<feature type="chain" id="PRO_5046704659" evidence="2">
    <location>
        <begin position="21"/>
        <end position="247"/>
    </location>
</feature>
<dbReference type="Pfam" id="PF00188">
    <property type="entry name" value="CAP"/>
    <property type="match status" value="1"/>
</dbReference>
<dbReference type="SUPFAM" id="SSF55797">
    <property type="entry name" value="PR-1-like"/>
    <property type="match status" value="1"/>
</dbReference>
<keyword evidence="2" id="KW-0732">Signal</keyword>
<dbReference type="InterPro" id="IPR035940">
    <property type="entry name" value="CAP_sf"/>
</dbReference>
<proteinExistence type="predicted"/>
<gene>
    <name evidence="4" type="ORF">L2716_12970</name>
</gene>
<feature type="signal peptide" evidence="2">
    <location>
        <begin position="1"/>
        <end position="20"/>
    </location>
</feature>
<dbReference type="RefSeq" id="WP_236335992.1">
    <property type="nucleotide sequence ID" value="NZ_JAKIJS010000001.1"/>
</dbReference>
<feature type="region of interest" description="Disordered" evidence="1">
    <location>
        <begin position="80"/>
        <end position="118"/>
    </location>
</feature>
<evidence type="ECO:0000313" key="4">
    <source>
        <dbReference type="EMBL" id="MCF6138643.1"/>
    </source>
</evidence>
<dbReference type="Gene3D" id="3.40.33.10">
    <property type="entry name" value="CAP"/>
    <property type="match status" value="1"/>
</dbReference>
<dbReference type="CDD" id="cd05379">
    <property type="entry name" value="CAP_bacterial"/>
    <property type="match status" value="1"/>
</dbReference>
<dbReference type="NCBIfam" id="TIGR02909">
    <property type="entry name" value="spore_YkwD"/>
    <property type="match status" value="1"/>
</dbReference>
<feature type="compositionally biased region" description="Polar residues" evidence="1">
    <location>
        <begin position="96"/>
        <end position="118"/>
    </location>
</feature>
<evidence type="ECO:0000256" key="2">
    <source>
        <dbReference type="SAM" id="SignalP"/>
    </source>
</evidence>